<proteinExistence type="predicted"/>
<evidence type="ECO:0008006" key="3">
    <source>
        <dbReference type="Google" id="ProtNLM"/>
    </source>
</evidence>
<evidence type="ECO:0000313" key="1">
    <source>
        <dbReference type="EMBL" id="AVX37804.1"/>
    </source>
</evidence>
<dbReference type="EMBL" id="CP028487">
    <property type="protein sequence ID" value="AVX37804.1"/>
    <property type="molecule type" value="Genomic_DNA"/>
</dbReference>
<gene>
    <name evidence="1" type="ORF">DA391_09095</name>
</gene>
<accession>A0ABM6USB0</accession>
<sequence length="115" mass="12938">MSDLTVTELKSRGEFFKKGSIIPQRILKGRRKAKHFVVFGCDSWVIPAPMGYVVMVNSAYADCAIRLRGPRKNCKQLILRGSPYSPKGITKWIGNALITDKEWASRVAVWLGERA</sequence>
<name>A0ABM6USB0_9GAMM</name>
<protein>
    <recommendedName>
        <fullName evidence="3">Phage protein</fullName>
    </recommendedName>
</protein>
<reference evidence="2" key="1">
    <citation type="journal article" date="2018" name="Genome Announc.">
        <title>First complete genome sequence of Yersinia massiliensis.</title>
        <authorList>
            <person name="Thomas M.C."/>
            <person name="Arling V."/>
            <person name="Goji N."/>
            <person name="Janzen T.W."/>
            <person name="Duceppe M.-O."/>
            <person name="Mathews A."/>
            <person name="Carrillo C."/>
            <person name="Amoako K."/>
        </authorList>
    </citation>
    <scope>NUCLEOTIDE SEQUENCE [LARGE SCALE GENOMIC DNA]</scope>
    <source>
        <strain evidence="2">GTA</strain>
    </source>
</reference>
<dbReference type="RefSeq" id="WP_108087577.1">
    <property type="nucleotide sequence ID" value="NZ_CP028487.1"/>
</dbReference>
<dbReference type="Proteomes" id="UP000240908">
    <property type="component" value="Chromosome"/>
</dbReference>
<evidence type="ECO:0000313" key="2">
    <source>
        <dbReference type="Proteomes" id="UP000240908"/>
    </source>
</evidence>
<organism evidence="1 2">
    <name type="scientific">Yersinia massiliensis</name>
    <dbReference type="NCBI Taxonomy" id="419257"/>
    <lineage>
        <taxon>Bacteria</taxon>
        <taxon>Pseudomonadati</taxon>
        <taxon>Pseudomonadota</taxon>
        <taxon>Gammaproteobacteria</taxon>
        <taxon>Enterobacterales</taxon>
        <taxon>Yersiniaceae</taxon>
        <taxon>Yersinia</taxon>
    </lineage>
</organism>
<keyword evidence="2" id="KW-1185">Reference proteome</keyword>